<geneLocation type="mitochondrion" evidence="2"/>
<sequence>MALTHAFNDRGFLVDQVAKYHTREIILLMLRAAPVLQIFSIVALYIICDIPIWQLEAAFHFYEPISYSLKMPENLADLKITTDISNKPLKQNLLHKDFDLKSHLLGVAAFVLTSVLFTLSK</sequence>
<accession>A0A2R4A3Q5</accession>
<name>A0A2R4A3Q5_9STRA</name>
<reference evidence="2" key="1">
    <citation type="submission" date="2017-09" db="EMBL/GenBank/DDBJ databases">
        <title>Your Publication.</title>
        <authorList>
            <person name="Keepers K.G."/>
            <person name="Pogoda C.S."/>
            <person name="Hamsher S.E."/>
            <person name="Stepanek J.G."/>
            <person name="Kane N.C."/>
            <person name="Kociolek J.P."/>
        </authorList>
    </citation>
    <scope>NUCLEOTIDE SEQUENCE</scope>
</reference>
<keyword evidence="2" id="KW-0496">Mitochondrion</keyword>
<organism evidence="2">
    <name type="scientific">Halamphora calidilacuna</name>
    <dbReference type="NCBI Taxonomy" id="2133758"/>
    <lineage>
        <taxon>Eukaryota</taxon>
        <taxon>Sar</taxon>
        <taxon>Stramenopiles</taxon>
        <taxon>Ochrophyta</taxon>
        <taxon>Bacillariophyta</taxon>
        <taxon>Bacillariophyceae</taxon>
        <taxon>Bacillariophycidae</taxon>
        <taxon>Naviculales</taxon>
        <taxon>Amphipleuraceae</taxon>
        <taxon>Halamphora</taxon>
    </lineage>
</organism>
<dbReference type="EMBL" id="MF997424">
    <property type="protein sequence ID" value="AVR57710.1"/>
    <property type="molecule type" value="Genomic_DNA"/>
</dbReference>
<feature type="transmembrane region" description="Helical" evidence="1">
    <location>
        <begin position="102"/>
        <end position="119"/>
    </location>
</feature>
<keyword evidence="1" id="KW-0812">Transmembrane</keyword>
<protein>
    <submittedName>
        <fullName evidence="2">Uncharacterized protein</fullName>
    </submittedName>
</protein>
<keyword evidence="1" id="KW-1133">Transmembrane helix</keyword>
<keyword evidence="1" id="KW-0472">Membrane</keyword>
<evidence type="ECO:0000313" key="2">
    <source>
        <dbReference type="EMBL" id="AVR57710.1"/>
    </source>
</evidence>
<proteinExistence type="predicted"/>
<gene>
    <name evidence="2" type="primary">orf4</name>
</gene>
<evidence type="ECO:0000256" key="1">
    <source>
        <dbReference type="SAM" id="Phobius"/>
    </source>
</evidence>
<dbReference type="AlphaFoldDB" id="A0A2R4A3Q5"/>
<feature type="transmembrane region" description="Helical" evidence="1">
    <location>
        <begin position="25"/>
        <end position="47"/>
    </location>
</feature>